<evidence type="ECO:0000256" key="1">
    <source>
        <dbReference type="SAM" id="Phobius"/>
    </source>
</evidence>
<protein>
    <submittedName>
        <fullName evidence="2">Uncharacterized protein</fullName>
    </submittedName>
</protein>
<evidence type="ECO:0000313" key="2">
    <source>
        <dbReference type="EMBL" id="KPE48966.1"/>
    </source>
</evidence>
<gene>
    <name evidence="2" type="ORF">AOB46_22560</name>
</gene>
<keyword evidence="1" id="KW-1133">Transmembrane helix</keyword>
<dbReference type="EMBL" id="LJOD01000041">
    <property type="protein sequence ID" value="KPE48966.1"/>
    <property type="molecule type" value="Genomic_DNA"/>
</dbReference>
<reference evidence="2 3" key="1">
    <citation type="journal article" date="2015" name="Genom Data">
        <title>Draft genome sequence of a multidrug-resistant Chryseobacterium indologenes isolate from Malaysia.</title>
        <authorList>
            <person name="Yu C.Y."/>
            <person name="Ang G.Y."/>
            <person name="Cheng H.J."/>
            <person name="Cheong Y.M."/>
            <person name="Yin W.F."/>
            <person name="Chan K.G."/>
        </authorList>
    </citation>
    <scope>NUCLEOTIDE SEQUENCE [LARGE SCALE GENOMIC DNA]</scope>
    <source>
        <strain evidence="2 3">CI_885</strain>
    </source>
</reference>
<reference evidence="3" key="2">
    <citation type="submission" date="2015-09" db="EMBL/GenBank/DDBJ databases">
        <title>Draft genome sequence of a multidrug-resistant Chryseobacterium indologenes isolate from Malaysia.</title>
        <authorList>
            <person name="Yu C.Y."/>
            <person name="Ang G.Y."/>
            <person name="Chan K.-G."/>
        </authorList>
    </citation>
    <scope>NUCLEOTIDE SEQUENCE [LARGE SCALE GENOMIC DNA]</scope>
    <source>
        <strain evidence="3">CI_885</strain>
    </source>
</reference>
<dbReference type="AlphaFoldDB" id="A0A0N0ZS19"/>
<evidence type="ECO:0000313" key="3">
    <source>
        <dbReference type="Proteomes" id="UP000037953"/>
    </source>
</evidence>
<accession>A0A0N0ZS19</accession>
<dbReference type="PATRIC" id="fig|253.9.peg.3566"/>
<name>A0A0N0ZS19_CHRID</name>
<sequence>MLTIKDSQGKKILALEIRNKLFSNKVNIVFQNLKEIINLKENDKLVVGEKKISIVKNSKIFCKYKSSILVDNQKIGEINEEQIFPYKKYFITFIKNESINYYSIILFAITSVYFADGI</sequence>
<organism evidence="2 3">
    <name type="scientific">Chryseobacterium indologenes</name>
    <name type="common">Flavobacterium indologenes</name>
    <dbReference type="NCBI Taxonomy" id="253"/>
    <lineage>
        <taxon>Bacteria</taxon>
        <taxon>Pseudomonadati</taxon>
        <taxon>Bacteroidota</taxon>
        <taxon>Flavobacteriia</taxon>
        <taxon>Flavobacteriales</taxon>
        <taxon>Weeksellaceae</taxon>
        <taxon>Chryseobacterium group</taxon>
        <taxon>Chryseobacterium</taxon>
    </lineage>
</organism>
<feature type="transmembrane region" description="Helical" evidence="1">
    <location>
        <begin position="99"/>
        <end position="115"/>
    </location>
</feature>
<comment type="caution">
    <text evidence="2">The sequence shown here is derived from an EMBL/GenBank/DDBJ whole genome shotgun (WGS) entry which is preliminary data.</text>
</comment>
<dbReference type="RefSeq" id="WP_062703636.1">
    <property type="nucleotide sequence ID" value="NZ_LJOD01000041.1"/>
</dbReference>
<dbReference type="Proteomes" id="UP000037953">
    <property type="component" value="Unassembled WGS sequence"/>
</dbReference>
<proteinExistence type="predicted"/>
<keyword evidence="1" id="KW-0472">Membrane</keyword>
<keyword evidence="1" id="KW-0812">Transmembrane</keyword>